<organism evidence="2 3">
    <name type="scientific">Actinomadura mexicana</name>
    <dbReference type="NCBI Taxonomy" id="134959"/>
    <lineage>
        <taxon>Bacteria</taxon>
        <taxon>Bacillati</taxon>
        <taxon>Actinomycetota</taxon>
        <taxon>Actinomycetes</taxon>
        <taxon>Streptosporangiales</taxon>
        <taxon>Thermomonosporaceae</taxon>
        <taxon>Actinomadura</taxon>
    </lineage>
</organism>
<feature type="region of interest" description="Disordered" evidence="1">
    <location>
        <begin position="216"/>
        <end position="282"/>
    </location>
</feature>
<protein>
    <submittedName>
        <fullName evidence="2">Uncharacterized protein</fullName>
    </submittedName>
</protein>
<dbReference type="Proteomes" id="UP000198420">
    <property type="component" value="Unassembled WGS sequence"/>
</dbReference>
<feature type="compositionally biased region" description="Basic residues" evidence="1">
    <location>
        <begin position="247"/>
        <end position="260"/>
    </location>
</feature>
<dbReference type="AlphaFoldDB" id="A0A239FI91"/>
<dbReference type="EMBL" id="FZNP01000020">
    <property type="protein sequence ID" value="SNS56003.1"/>
    <property type="molecule type" value="Genomic_DNA"/>
</dbReference>
<evidence type="ECO:0000313" key="3">
    <source>
        <dbReference type="Proteomes" id="UP000198420"/>
    </source>
</evidence>
<evidence type="ECO:0000256" key="1">
    <source>
        <dbReference type="SAM" id="MobiDB-lite"/>
    </source>
</evidence>
<reference evidence="3" key="1">
    <citation type="submission" date="2017-06" db="EMBL/GenBank/DDBJ databases">
        <authorList>
            <person name="Varghese N."/>
            <person name="Submissions S."/>
        </authorList>
    </citation>
    <scope>NUCLEOTIDE SEQUENCE [LARGE SCALE GENOMIC DNA]</scope>
    <source>
        <strain evidence="3">DSM 44485</strain>
    </source>
</reference>
<feature type="compositionally biased region" description="Basic and acidic residues" evidence="1">
    <location>
        <begin position="229"/>
        <end position="246"/>
    </location>
</feature>
<evidence type="ECO:0000313" key="2">
    <source>
        <dbReference type="EMBL" id="SNS56003.1"/>
    </source>
</evidence>
<accession>A0A239FI91</accession>
<keyword evidence="3" id="KW-1185">Reference proteome</keyword>
<proteinExistence type="predicted"/>
<feature type="compositionally biased region" description="Low complexity" evidence="1">
    <location>
        <begin position="270"/>
        <end position="282"/>
    </location>
</feature>
<name>A0A239FI91_9ACTN</name>
<sequence>MPFSSSSPPVIPDGVLVGGSAVGGSDVVQAQPAVGVERHPDGVGIPVLDRGDGGRVHGAVPYPVALDAGELAARAVHPAKAHRGAGGVHERVAGDLQLGGWAVRRGSGRGFGGRLAAAVAGRPVEREGGRGGVRAAVGELCPGLHGRARREGRVPALVGDRDGRARLRPPAVPPAREALVPGVGVRQRPAVHGRAAIGDRDGGGEAGAPVVGRVADLAGDGGAGRRRAEHGPGARGERARRADRAGQRGHRCGARGKRSHGSPPSRRMRGLGALPLLGLRRT</sequence>
<gene>
    <name evidence="2" type="ORF">SAMN06265355_120103</name>
</gene>